<gene>
    <name evidence="2" type="ordered locus">Psyc_0238</name>
</gene>
<keyword evidence="1" id="KW-1133">Transmembrane helix</keyword>
<evidence type="ECO:0000313" key="2">
    <source>
        <dbReference type="EMBL" id="AAZ18109.1"/>
    </source>
</evidence>
<dbReference type="InterPro" id="IPR012902">
    <property type="entry name" value="N_methyl_site"/>
</dbReference>
<dbReference type="OrthoDB" id="6647872at2"/>
<evidence type="ECO:0000313" key="3">
    <source>
        <dbReference type="Proteomes" id="UP000000546"/>
    </source>
</evidence>
<protein>
    <submittedName>
        <fullName evidence="2">Possible pilus assembly protein PilE</fullName>
    </submittedName>
</protein>
<keyword evidence="1" id="KW-0812">Transmembrane</keyword>
<dbReference type="Pfam" id="PF07963">
    <property type="entry name" value="N_methyl"/>
    <property type="match status" value="1"/>
</dbReference>
<dbReference type="Proteomes" id="UP000000546">
    <property type="component" value="Chromosome"/>
</dbReference>
<dbReference type="EMBL" id="CP000082">
    <property type="protein sequence ID" value="AAZ18109.1"/>
    <property type="molecule type" value="Genomic_DNA"/>
</dbReference>
<dbReference type="STRING" id="259536.Psyc_0238"/>
<proteinExistence type="predicted"/>
<reference evidence="2 3" key="1">
    <citation type="journal article" date="2010" name="Appl. Environ. Microbiol.">
        <title>The genome sequence of Psychrobacter arcticus 273-4, a psychroactive Siberian permafrost bacterium, reveals mechanisms for adaptation to low-temperature growth.</title>
        <authorList>
            <person name="Ayala-del-Rio H.L."/>
            <person name="Chain P.S."/>
            <person name="Grzymski J.J."/>
            <person name="Ponder M.A."/>
            <person name="Ivanova N."/>
            <person name="Bergholz P.W."/>
            <person name="Di Bartolo G."/>
            <person name="Hauser L."/>
            <person name="Land M."/>
            <person name="Bakermans C."/>
            <person name="Rodrigues D."/>
            <person name="Klappenbach J."/>
            <person name="Zarka D."/>
            <person name="Larimer F."/>
            <person name="Richardson P."/>
            <person name="Murray A."/>
            <person name="Thomashow M."/>
            <person name="Tiedje J.M."/>
        </authorList>
    </citation>
    <scope>NUCLEOTIDE SEQUENCE [LARGE SCALE GENOMIC DNA]</scope>
    <source>
        <strain evidence="3">DSM 17307 / VKM B-2377 / 273-4</strain>
    </source>
</reference>
<accession>Q4FV49</accession>
<dbReference type="NCBIfam" id="TIGR02532">
    <property type="entry name" value="IV_pilin_GFxxxE"/>
    <property type="match status" value="1"/>
</dbReference>
<dbReference type="InterPro" id="IPR045584">
    <property type="entry name" value="Pilin-like"/>
</dbReference>
<dbReference type="RefSeq" id="WP_011279547.1">
    <property type="nucleotide sequence ID" value="NC_007204.1"/>
</dbReference>
<name>Q4FV49_PSYA2</name>
<organism evidence="2 3">
    <name type="scientific">Psychrobacter arcticus (strain DSM 17307 / VKM B-2377 / 273-4)</name>
    <dbReference type="NCBI Taxonomy" id="259536"/>
    <lineage>
        <taxon>Bacteria</taxon>
        <taxon>Pseudomonadati</taxon>
        <taxon>Pseudomonadota</taxon>
        <taxon>Gammaproteobacteria</taxon>
        <taxon>Moraxellales</taxon>
        <taxon>Moraxellaceae</taxon>
        <taxon>Psychrobacter</taxon>
    </lineage>
</organism>
<sequence>MSKIKSASDANSVRGFTLLEMMVIVMIIGILAAIAIPSYRRYAIMNAEREAQAKMLQLQVELERWRARALTYQGFKPQKLTTVSGTTTTTYAYDDSPTNKTIYVPNGSTATNYRYKITLVDGTNTAKSLAPSASSTTTTVDSITGRSWKMLATPNTTGITANANHIVLASRGLHCQNKTAVTLAATDCGSGQEEW</sequence>
<dbReference type="AlphaFoldDB" id="Q4FV49"/>
<dbReference type="KEGG" id="par:Psyc_0238"/>
<dbReference type="eggNOG" id="COG4968">
    <property type="taxonomic scope" value="Bacteria"/>
</dbReference>
<keyword evidence="1" id="KW-0472">Membrane</keyword>
<evidence type="ECO:0000256" key="1">
    <source>
        <dbReference type="SAM" id="Phobius"/>
    </source>
</evidence>
<feature type="transmembrane region" description="Helical" evidence="1">
    <location>
        <begin position="15"/>
        <end position="36"/>
    </location>
</feature>
<dbReference type="PROSITE" id="PS00409">
    <property type="entry name" value="PROKAR_NTER_METHYL"/>
    <property type="match status" value="1"/>
</dbReference>
<dbReference type="SUPFAM" id="SSF54523">
    <property type="entry name" value="Pili subunits"/>
    <property type="match status" value="1"/>
</dbReference>
<dbReference type="HOGENOM" id="CLU_091705_1_0_6"/>
<keyword evidence="3" id="KW-1185">Reference proteome</keyword>
<dbReference type="Gene3D" id="3.30.700.10">
    <property type="entry name" value="Glycoprotein, Type 4 Pilin"/>
    <property type="match status" value="1"/>
</dbReference>